<dbReference type="InterPro" id="IPR020103">
    <property type="entry name" value="PsdUridine_synth_cat_dom_sf"/>
</dbReference>
<dbReference type="SMART" id="SM00363">
    <property type="entry name" value="S4"/>
    <property type="match status" value="1"/>
</dbReference>
<evidence type="ECO:0000256" key="5">
    <source>
        <dbReference type="RuleBase" id="RU362028"/>
    </source>
</evidence>
<dbReference type="GO" id="GO:0003723">
    <property type="term" value="F:RNA binding"/>
    <property type="evidence" value="ECO:0007669"/>
    <property type="project" value="UniProtKB-KW"/>
</dbReference>
<dbReference type="AlphaFoldDB" id="A0A7C4YHJ7"/>
<dbReference type="PANTHER" id="PTHR21600:SF44">
    <property type="entry name" value="RIBOSOMAL LARGE SUBUNIT PSEUDOURIDINE SYNTHASE D"/>
    <property type="match status" value="1"/>
</dbReference>
<reference evidence="7" key="1">
    <citation type="journal article" date="2020" name="mSystems">
        <title>Genome- and Community-Level Interaction Insights into Carbon Utilization and Element Cycling Functions of Hydrothermarchaeota in Hydrothermal Sediment.</title>
        <authorList>
            <person name="Zhou Z."/>
            <person name="Liu Y."/>
            <person name="Xu W."/>
            <person name="Pan J."/>
            <person name="Luo Z.H."/>
            <person name="Li M."/>
        </authorList>
    </citation>
    <scope>NUCLEOTIDE SEQUENCE [LARGE SCALE GENOMIC DNA]</scope>
    <source>
        <strain evidence="7">SpSt-780</strain>
    </source>
</reference>
<keyword evidence="2 5" id="KW-0413">Isomerase</keyword>
<feature type="domain" description="RNA-binding S4" evidence="6">
    <location>
        <begin position="19"/>
        <end position="83"/>
    </location>
</feature>
<comment type="similarity">
    <text evidence="1 5">Belongs to the pseudouridine synthase RluA family.</text>
</comment>
<dbReference type="GO" id="GO:0120159">
    <property type="term" value="F:rRNA pseudouridine synthase activity"/>
    <property type="evidence" value="ECO:0007669"/>
    <property type="project" value="UniProtKB-ARBA"/>
</dbReference>
<dbReference type="NCBIfam" id="TIGR00005">
    <property type="entry name" value="rluA_subfam"/>
    <property type="match status" value="1"/>
</dbReference>
<dbReference type="SUPFAM" id="SSF55174">
    <property type="entry name" value="Alpha-L RNA-binding motif"/>
    <property type="match status" value="1"/>
</dbReference>
<evidence type="ECO:0000256" key="2">
    <source>
        <dbReference type="ARBA" id="ARBA00023235"/>
    </source>
</evidence>
<dbReference type="InterPro" id="IPR006225">
    <property type="entry name" value="PsdUridine_synth_RluC/D"/>
</dbReference>
<evidence type="ECO:0000259" key="6">
    <source>
        <dbReference type="SMART" id="SM00363"/>
    </source>
</evidence>
<dbReference type="InterPro" id="IPR006145">
    <property type="entry name" value="PsdUridine_synth_RsuA/RluA"/>
</dbReference>
<dbReference type="Pfam" id="PF00849">
    <property type="entry name" value="PseudoU_synth_2"/>
    <property type="match status" value="1"/>
</dbReference>
<evidence type="ECO:0000256" key="3">
    <source>
        <dbReference type="PIRSR" id="PIRSR606225-1"/>
    </source>
</evidence>
<dbReference type="InterPro" id="IPR050188">
    <property type="entry name" value="RluA_PseudoU_synthase"/>
</dbReference>
<dbReference type="EC" id="5.4.99.-" evidence="5"/>
<gene>
    <name evidence="7" type="ORF">ENV67_05535</name>
</gene>
<dbReference type="PROSITE" id="PS50889">
    <property type="entry name" value="S4"/>
    <property type="match status" value="1"/>
</dbReference>
<protein>
    <recommendedName>
        <fullName evidence="5">Pseudouridine synthase</fullName>
        <ecNumber evidence="5">5.4.99.-</ecNumber>
    </recommendedName>
</protein>
<dbReference type="GO" id="GO:0000455">
    <property type="term" value="P:enzyme-directed rRNA pseudouridine synthesis"/>
    <property type="evidence" value="ECO:0007669"/>
    <property type="project" value="UniProtKB-ARBA"/>
</dbReference>
<dbReference type="PANTHER" id="PTHR21600">
    <property type="entry name" value="MITOCHONDRIAL RNA PSEUDOURIDINE SYNTHASE"/>
    <property type="match status" value="1"/>
</dbReference>
<dbReference type="InterPro" id="IPR002942">
    <property type="entry name" value="S4_RNA-bd"/>
</dbReference>
<evidence type="ECO:0000256" key="1">
    <source>
        <dbReference type="ARBA" id="ARBA00010876"/>
    </source>
</evidence>
<dbReference type="SUPFAM" id="SSF55120">
    <property type="entry name" value="Pseudouridine synthase"/>
    <property type="match status" value="1"/>
</dbReference>
<dbReference type="CDD" id="cd02869">
    <property type="entry name" value="PseudoU_synth_RluA_like"/>
    <property type="match status" value="1"/>
</dbReference>
<dbReference type="InterPro" id="IPR006224">
    <property type="entry name" value="PsdUridine_synth_RluA-like_CS"/>
</dbReference>
<comment type="catalytic activity">
    <reaction evidence="5">
        <text>a uridine in RNA = a pseudouridine in RNA</text>
        <dbReference type="Rhea" id="RHEA:48348"/>
        <dbReference type="Rhea" id="RHEA-COMP:12068"/>
        <dbReference type="Rhea" id="RHEA-COMP:12069"/>
        <dbReference type="ChEBI" id="CHEBI:65314"/>
        <dbReference type="ChEBI" id="CHEBI:65315"/>
    </reaction>
</comment>
<dbReference type="Pfam" id="PF01479">
    <property type="entry name" value="S4"/>
    <property type="match status" value="1"/>
</dbReference>
<accession>A0A7C4YHJ7</accession>
<dbReference type="PROSITE" id="PS01129">
    <property type="entry name" value="PSI_RLU"/>
    <property type="match status" value="1"/>
</dbReference>
<keyword evidence="4" id="KW-0694">RNA-binding</keyword>
<proteinExistence type="inferred from homology"/>
<dbReference type="InterPro" id="IPR036986">
    <property type="entry name" value="S4_RNA-bd_sf"/>
</dbReference>
<dbReference type="EMBL" id="DTHG01000069">
    <property type="protein sequence ID" value="HGW91987.1"/>
    <property type="molecule type" value="Genomic_DNA"/>
</dbReference>
<sequence length="326" mass="37254">MINNSFPVIWQKKVLGNNTRIDSYLAKNGLRTSRSRIKKLIESGNVLVNGKIVKPSYVVKDGDEIVVNYEPFEPAKAFPENIPIDIIYEDEDVLIVDKDKNMVVHPAKGHLTGTLVNAVLYHTQKLSDGTSGERPGVIHRLDKDTTGLIIFAKNNYAHNILSEQLSKRELFRRYLAVVWGVFPIDEGIIDAPLGRHQIFKEKMAVTPFGSKEAITKFKVIYRGKYASILILELKTGRTHQIRVHLSHLGFPVIGDPEYGGRNKNILQRIGIQYKEDFENILSMIDRQALHAIMVKIIHPRTKKEVAFYSELKDDMRVVIRYILRKD</sequence>
<evidence type="ECO:0000313" key="7">
    <source>
        <dbReference type="EMBL" id="HGW91987.1"/>
    </source>
</evidence>
<name>A0A7C4YHJ7_UNCW3</name>
<organism evidence="7">
    <name type="scientific">candidate division WOR-3 bacterium</name>
    <dbReference type="NCBI Taxonomy" id="2052148"/>
    <lineage>
        <taxon>Bacteria</taxon>
        <taxon>Bacteria division WOR-3</taxon>
    </lineage>
</organism>
<dbReference type="Gene3D" id="3.30.2350.10">
    <property type="entry name" value="Pseudouridine synthase"/>
    <property type="match status" value="1"/>
</dbReference>
<comment type="caution">
    <text evidence="7">The sequence shown here is derived from an EMBL/GenBank/DDBJ whole genome shotgun (WGS) entry which is preliminary data.</text>
</comment>
<evidence type="ECO:0000256" key="4">
    <source>
        <dbReference type="PROSITE-ProRule" id="PRU00182"/>
    </source>
</evidence>
<dbReference type="CDD" id="cd00165">
    <property type="entry name" value="S4"/>
    <property type="match status" value="1"/>
</dbReference>
<dbReference type="Gene3D" id="3.10.290.10">
    <property type="entry name" value="RNA-binding S4 domain"/>
    <property type="match status" value="1"/>
</dbReference>
<comment type="function">
    <text evidence="5">Responsible for synthesis of pseudouridine from uracil.</text>
</comment>
<feature type="active site" evidence="3">
    <location>
        <position position="142"/>
    </location>
</feature>